<evidence type="ECO:0000313" key="3">
    <source>
        <dbReference type="EMBL" id="PZQ12854.1"/>
    </source>
</evidence>
<evidence type="ECO:0000259" key="2">
    <source>
        <dbReference type="Pfam" id="PF05048"/>
    </source>
</evidence>
<dbReference type="InterPro" id="IPR012334">
    <property type="entry name" value="Pectin_lyas_fold"/>
</dbReference>
<dbReference type="InterPro" id="IPR011050">
    <property type="entry name" value="Pectin_lyase_fold/virulence"/>
</dbReference>
<feature type="region of interest" description="Disordered" evidence="1">
    <location>
        <begin position="323"/>
        <end position="358"/>
    </location>
</feature>
<dbReference type="InterPro" id="IPR059226">
    <property type="entry name" value="Choice_anch_Q_dom"/>
</dbReference>
<name>A0A2W5KB58_9GAMM</name>
<comment type="caution">
    <text evidence="3">The sequence shown here is derived from an EMBL/GenBank/DDBJ whole genome shotgun (WGS) entry which is preliminary data.</text>
</comment>
<dbReference type="InterPro" id="IPR007742">
    <property type="entry name" value="NosD_dom"/>
</dbReference>
<accession>A0A2W5KB58</accession>
<dbReference type="SMART" id="SM00710">
    <property type="entry name" value="PbH1"/>
    <property type="match status" value="8"/>
</dbReference>
<dbReference type="EMBL" id="QFPO01000011">
    <property type="protein sequence ID" value="PZQ12854.1"/>
    <property type="molecule type" value="Genomic_DNA"/>
</dbReference>
<protein>
    <recommendedName>
        <fullName evidence="2">Periplasmic copper-binding protein NosD beta helix domain-containing protein</fullName>
    </recommendedName>
</protein>
<evidence type="ECO:0000256" key="1">
    <source>
        <dbReference type="SAM" id="MobiDB-lite"/>
    </source>
</evidence>
<dbReference type="Proteomes" id="UP000249046">
    <property type="component" value="Unassembled WGS sequence"/>
</dbReference>
<dbReference type="Gene3D" id="2.160.20.10">
    <property type="entry name" value="Single-stranded right-handed beta-helix, Pectin lyase-like"/>
    <property type="match status" value="2"/>
</dbReference>
<gene>
    <name evidence="3" type="ORF">DI564_12460</name>
</gene>
<dbReference type="InterPro" id="IPR006626">
    <property type="entry name" value="PbH1"/>
</dbReference>
<proteinExistence type="predicted"/>
<dbReference type="NCBIfam" id="NF041518">
    <property type="entry name" value="choice_anch_Q"/>
    <property type="match status" value="1"/>
</dbReference>
<dbReference type="AlphaFoldDB" id="A0A2W5KB58"/>
<evidence type="ECO:0000313" key="4">
    <source>
        <dbReference type="Proteomes" id="UP000249046"/>
    </source>
</evidence>
<dbReference type="SUPFAM" id="SSF51126">
    <property type="entry name" value="Pectin lyase-like"/>
    <property type="match status" value="2"/>
</dbReference>
<sequence length="858" mass="88559">MHPFEGHAVNARTWLHAPFRSPSHRGGFDRSSSCPELSMNRPIAVPNRCARTLCALLVLSLCLFGARPAHALERCVQTLDDLLAGLDEAARFQPDFSGTVTLRLVAQTYAYTGFRQISQVNRLNLLGGYNADCTARNVDAANTVIDGLAQMDLQLRHAGLGVTIEGIRLRNMAQFLVYDIGTCAEYGRTVTLRRSMIDTETSAAQAEVSLSSNCGNVVFENNLLRSRGGVSLGGAPSVFAAAVYVTNNTLLQSATSGLRLYRRGDSQAVDFHLSNNVFWNNTGADVTLASGSAMPSVHARHNIWQSTPALPLATSAGNLTSNPLIGADGRPSEPASPAINSGLATPPGGLPGVDLDGGPRVVGSTVDRGAYESGVVDIADLVVTNAADSGPGSLRQAIVDANSHPAPSTIRFAIPGPNGAILIPAAPYPDVVAPLRIDGFSQSGAQPNGNEWSNDATYRIFIQRSTRISHAFRVPAAAATGTSLTIDGLVIGGFDDAIVLQGGSGHSIRGSHIGSGFADFLDVPANLNNVTVGGSAHAVSIGGFAPADRNSIAGADDAGISIGGTGTQHLVANNLIGTTRSGNQARGNGTGIRVTAEHSAVIDNVISGNAVGLDLRGGHAIVSANRIGLKAFSICLPPCTPDLALPNGDGVRFAGTSLDNLVTSNIVAYNTGLGVTLAPGATGNRFSSNLAYRNGLRDFDLLQPAGINPIDSDVPLVTPGGCANANCDQNFPALTAATGVRGAGRVSGTLSTWNGEHRLEFFAGPECGAGGQGGGRRYLGSGQVTVAGGTLMPPANGSAQFDLPIRSTQSLYGAWITATATSPGGNTSEYSACIAYTCDRIFAYDIDGPSAETCPPID</sequence>
<organism evidence="3 4">
    <name type="scientific">Rhodanobacter denitrificans</name>
    <dbReference type="NCBI Taxonomy" id="666685"/>
    <lineage>
        <taxon>Bacteria</taxon>
        <taxon>Pseudomonadati</taxon>
        <taxon>Pseudomonadota</taxon>
        <taxon>Gammaproteobacteria</taxon>
        <taxon>Lysobacterales</taxon>
        <taxon>Rhodanobacteraceae</taxon>
        <taxon>Rhodanobacter</taxon>
    </lineage>
</organism>
<reference evidence="3 4" key="1">
    <citation type="submission" date="2017-08" db="EMBL/GenBank/DDBJ databases">
        <title>Infants hospitalized years apart are colonized by the same room-sourced microbial strains.</title>
        <authorList>
            <person name="Brooks B."/>
            <person name="Olm M.R."/>
            <person name="Firek B.A."/>
            <person name="Baker R."/>
            <person name="Thomas B.C."/>
            <person name="Morowitz M.J."/>
            <person name="Banfield J.F."/>
        </authorList>
    </citation>
    <scope>NUCLEOTIDE SEQUENCE [LARGE SCALE GENOMIC DNA]</scope>
    <source>
        <strain evidence="3">S2_005_003_R2_42</strain>
    </source>
</reference>
<dbReference type="Pfam" id="PF05048">
    <property type="entry name" value="NosD"/>
    <property type="match status" value="1"/>
</dbReference>
<feature type="domain" description="Periplasmic copper-binding protein NosD beta helix" evidence="2">
    <location>
        <begin position="555"/>
        <end position="690"/>
    </location>
</feature>